<evidence type="ECO:0000256" key="3">
    <source>
        <dbReference type="SAM" id="Phobius"/>
    </source>
</evidence>
<keyword evidence="3" id="KW-0812">Transmembrane</keyword>
<accession>A0AAP0JPB9</accession>
<feature type="repeat" description="Filamin" evidence="2">
    <location>
        <begin position="363"/>
        <end position="496"/>
    </location>
</feature>
<dbReference type="Gene3D" id="2.60.40.10">
    <property type="entry name" value="Immunoglobulins"/>
    <property type="match status" value="3"/>
</dbReference>
<feature type="transmembrane region" description="Helical" evidence="3">
    <location>
        <begin position="1000"/>
        <end position="1028"/>
    </location>
</feature>
<gene>
    <name evidence="6" type="ORF">Sjap_007442</name>
</gene>
<keyword evidence="3" id="KW-0472">Membrane</keyword>
<dbReference type="PANTHER" id="PTHR38537">
    <property type="entry name" value="JITTERBUG, ISOFORM N"/>
    <property type="match status" value="1"/>
</dbReference>
<dbReference type="InterPro" id="IPR013783">
    <property type="entry name" value="Ig-like_fold"/>
</dbReference>
<feature type="signal peptide" evidence="4">
    <location>
        <begin position="1"/>
        <end position="22"/>
    </location>
</feature>
<evidence type="ECO:0000313" key="6">
    <source>
        <dbReference type="EMBL" id="KAK9136848.1"/>
    </source>
</evidence>
<evidence type="ECO:0000256" key="1">
    <source>
        <dbReference type="ARBA" id="ARBA00022737"/>
    </source>
</evidence>
<keyword evidence="7" id="KW-1185">Reference proteome</keyword>
<feature type="domain" description="GEX2 N-terminal Ig-like" evidence="5">
    <location>
        <begin position="35"/>
        <end position="139"/>
    </location>
</feature>
<feature type="domain" description="GEX2 N-terminal Ig-like" evidence="5">
    <location>
        <begin position="148"/>
        <end position="252"/>
    </location>
</feature>
<dbReference type="SUPFAM" id="SSF81296">
    <property type="entry name" value="E set domains"/>
    <property type="match status" value="2"/>
</dbReference>
<dbReference type="GO" id="GO:0051015">
    <property type="term" value="F:actin filament binding"/>
    <property type="evidence" value="ECO:0007669"/>
    <property type="project" value="InterPro"/>
</dbReference>
<dbReference type="EMBL" id="JBBNAE010000003">
    <property type="protein sequence ID" value="KAK9136848.1"/>
    <property type="molecule type" value="Genomic_DNA"/>
</dbReference>
<organism evidence="6 7">
    <name type="scientific">Stephania japonica</name>
    <dbReference type="NCBI Taxonomy" id="461633"/>
    <lineage>
        <taxon>Eukaryota</taxon>
        <taxon>Viridiplantae</taxon>
        <taxon>Streptophyta</taxon>
        <taxon>Embryophyta</taxon>
        <taxon>Tracheophyta</taxon>
        <taxon>Spermatophyta</taxon>
        <taxon>Magnoliopsida</taxon>
        <taxon>Ranunculales</taxon>
        <taxon>Menispermaceae</taxon>
        <taxon>Menispermoideae</taxon>
        <taxon>Cissampelideae</taxon>
        <taxon>Stephania</taxon>
    </lineage>
</organism>
<feature type="chain" id="PRO_5042828107" description="GEX2 N-terminal Ig-like domain-containing protein" evidence="4">
    <location>
        <begin position="23"/>
        <end position="1058"/>
    </location>
</feature>
<dbReference type="PROSITE" id="PS50194">
    <property type="entry name" value="FILAMIN_REPEAT"/>
    <property type="match status" value="2"/>
</dbReference>
<evidence type="ECO:0000259" key="5">
    <source>
        <dbReference type="Pfam" id="PF23616"/>
    </source>
</evidence>
<name>A0AAP0JPB9_9MAGN</name>
<dbReference type="Gene3D" id="2.60.40.2810">
    <property type="match status" value="1"/>
</dbReference>
<dbReference type="InterPro" id="IPR056434">
    <property type="entry name" value="Ig_GEX2_N"/>
</dbReference>
<dbReference type="Pfam" id="PF23616">
    <property type="entry name" value="Ig_GEX2_N"/>
    <property type="match status" value="2"/>
</dbReference>
<dbReference type="GO" id="GO:0030036">
    <property type="term" value="P:actin cytoskeleton organization"/>
    <property type="evidence" value="ECO:0007669"/>
    <property type="project" value="InterPro"/>
</dbReference>
<dbReference type="InterPro" id="IPR014756">
    <property type="entry name" value="Ig_E-set"/>
</dbReference>
<dbReference type="AlphaFoldDB" id="A0AAP0JPB9"/>
<dbReference type="PANTHER" id="PTHR38537:SF8">
    <property type="entry name" value="FILAMIN-A"/>
    <property type="match status" value="1"/>
</dbReference>
<comment type="caution">
    <text evidence="6">The sequence shown here is derived from an EMBL/GenBank/DDBJ whole genome shotgun (WGS) entry which is preliminary data.</text>
</comment>
<reference evidence="6 7" key="1">
    <citation type="submission" date="2024-01" db="EMBL/GenBank/DDBJ databases">
        <title>Genome assemblies of Stephania.</title>
        <authorList>
            <person name="Yang L."/>
        </authorList>
    </citation>
    <scope>NUCLEOTIDE SEQUENCE [LARGE SCALE GENOMIC DNA]</scope>
    <source>
        <strain evidence="6">QJT</strain>
        <tissue evidence="6">Leaf</tissue>
    </source>
</reference>
<keyword evidence="1" id="KW-0677">Repeat</keyword>
<dbReference type="InterPro" id="IPR017868">
    <property type="entry name" value="Filamin/ABP280_repeat-like"/>
</dbReference>
<keyword evidence="4" id="KW-0732">Signal</keyword>
<dbReference type="Pfam" id="PF17963">
    <property type="entry name" value="Big_9"/>
    <property type="match status" value="1"/>
</dbReference>
<dbReference type="GO" id="GO:0048235">
    <property type="term" value="P:pollen sperm cell differentiation"/>
    <property type="evidence" value="ECO:0007669"/>
    <property type="project" value="TreeGrafter"/>
</dbReference>
<evidence type="ECO:0000256" key="2">
    <source>
        <dbReference type="PROSITE-ProRule" id="PRU00087"/>
    </source>
</evidence>
<dbReference type="InterPro" id="IPR044801">
    <property type="entry name" value="Filamin"/>
</dbReference>
<sequence>MGVHIFVTTVVAAAAAISAVFASGFAELDQSVPAPHFGFSWLNDNKTFEAGDVATIKIKVLDNKGENSSNPLNGGRLNLTLAVNGKTGNSTYVSGVSFAVDRDSANWSISFVPILVGVFSVDIIDDHFGIWDASLHFEVLPGRMYPSASTVSWRDLVHEFVAGERAAILILPKDAFGNNISMASAEPNSYKFTVSLLYENGSIGSLPSLSYMGWTGFGYVGIEFIAAMAGNFLLRIEGQNQSLNGSPLPFQVKPGPLDISKCTSKSKYDTNVFRIFSKLEVFIHQQDQFGNLVQGWNQFDADVVEKETNLSIPIPNLNFKEVEPGIQLLSFSVTEPGELLLSIFDMDKNQRISNMPYKFTVFVGYCDGFNSVANGSGLAGAVAGEISKFSIYLEDRYHNPSPVDAEVIRVQIVRKSDSSSVLPIIFPQRNDGNVSSWEDVKGTTNLSENAPTPSAKPNYTASAFHVFYKPEKSGTYEIQMSCGNIPLNGGPHIVDVVPGAVNTELSGVIKFAAKVSKSVKNEIVVQLVDSFSNPILFKETKLRLECYSANASDFLFWNFLDNNDGSYSIHYLAKVFGGYDACVSFEGKNLSSCPFGISVYASSYFPKAFNDTISVWEDESISFDVLKNDFFARESGTANIVQIVMPQHGSILQYGRLFRYTPYKGFFGNDILSYTILDANNNSAVGTVFVSVLISPPQLILVPGRLQATEEAMSPRFGGFVGIAIEYSDPLENISVKLVPGSGMIFLSPMLTQSWQPEWNAFSVDRGTEVEKYLVLKGCVALINFFLQSVQYLGNEDFSGEDIIQVYMRNKYDIYIDQIPVFVQPINDPPFIHVPEFIILEGNKDGSQIFGVQTQFSIGDPDLLSFPGDKSLFTIFFSMEVADGILTTSLPSDLLNTTELKLKNNYQWQPLQNFVTISKHFQVEGKGVRFRGTVKECNEALQNLSYQGGEYGAVLTVTVNDMGNYGCYPDCEEGMSLPLFAEASINLIRRRPMSSLSARALGSLVMMEFIMMVFLGGLLLFFVCKCAIDLQNERRRGDNNNQVLKDGKSWRPTVRMLE</sequence>
<protein>
    <recommendedName>
        <fullName evidence="5">GEX2 N-terminal Ig-like domain-containing protein</fullName>
    </recommendedName>
</protein>
<evidence type="ECO:0000313" key="7">
    <source>
        <dbReference type="Proteomes" id="UP001417504"/>
    </source>
</evidence>
<proteinExistence type="predicted"/>
<feature type="repeat" description="Filamin" evidence="2">
    <location>
        <begin position="561"/>
        <end position="599"/>
    </location>
</feature>
<keyword evidence="3" id="KW-1133">Transmembrane helix</keyword>
<evidence type="ECO:0000256" key="4">
    <source>
        <dbReference type="SAM" id="SignalP"/>
    </source>
</evidence>
<dbReference type="Proteomes" id="UP001417504">
    <property type="component" value="Unassembled WGS sequence"/>
</dbReference>